<feature type="compositionally biased region" description="Basic and acidic residues" evidence="1">
    <location>
        <begin position="24"/>
        <end position="36"/>
    </location>
</feature>
<evidence type="ECO:0000259" key="2">
    <source>
        <dbReference type="Pfam" id="PF20516"/>
    </source>
</evidence>
<proteinExistence type="predicted"/>
<evidence type="ECO:0000256" key="1">
    <source>
        <dbReference type="SAM" id="MobiDB-lite"/>
    </source>
</evidence>
<name>A0A4P7NS99_PYROR</name>
<organism evidence="3 4">
    <name type="scientific">Pyricularia oryzae</name>
    <name type="common">Rice blast fungus</name>
    <name type="synonym">Magnaporthe oryzae</name>
    <dbReference type="NCBI Taxonomy" id="318829"/>
    <lineage>
        <taxon>Eukaryota</taxon>
        <taxon>Fungi</taxon>
        <taxon>Dikarya</taxon>
        <taxon>Ascomycota</taxon>
        <taxon>Pezizomycotina</taxon>
        <taxon>Sordariomycetes</taxon>
        <taxon>Sordariomycetidae</taxon>
        <taxon>Magnaporthales</taxon>
        <taxon>Pyriculariaceae</taxon>
        <taxon>Pyricularia</taxon>
    </lineage>
</organism>
<feature type="compositionally biased region" description="Polar residues" evidence="1">
    <location>
        <begin position="69"/>
        <end position="78"/>
    </location>
</feature>
<feature type="domain" description="PD-(D/E)XK nuclease-like" evidence="2">
    <location>
        <begin position="195"/>
        <end position="463"/>
    </location>
</feature>
<sequence length="475" mass="53921">MEFSPDCPNCRIYIWLRECTGPDYNDKTHDVKDRNSTAKLSPTMSVEPRPITPPSSSSRQSSPHKRQRVLSSNESSNEPAPLIEHGDRTPRQHHTFDLPRRDIVLLPSHYHNTSRVHSRKSRSTSPVKKTIDLERLEKPIRPTPLQNAFQQLPDVLELHQYIDQVMESETAFIPAGARPLIQELQKNTGAIWKNDWFQQQEDSSSSAMTEAQLRIELDELLEIHRDAYACLEDAASEHSMNIQVHYPLLRLAAKTCPGVKTLPVTTARMSKHWMPPMVAAGVSSEASSFGARTVTTETEANEVAAVVGKMVDFIFVFDESVDTQLGAAIRKVLRKDKYLSINHSDYGPIRFRPTGIPIETKISSVADSGRTQLLIWAAGWFARMEAWVRKQQRADAGTEIKVPSTLPVILVVEHDWKLSYVCDRGDRFDFVHEISIGGTKKLSDMYRLLAVLRALLGWMDTDLRRFFNQLFLPEI</sequence>
<dbReference type="EMBL" id="CP034210">
    <property type="protein sequence ID" value="QBZ65323.1"/>
    <property type="molecule type" value="Genomic_DNA"/>
</dbReference>
<dbReference type="Pfam" id="PF20516">
    <property type="entry name" value="PDDEXK_12"/>
    <property type="match status" value="1"/>
</dbReference>
<dbReference type="Proteomes" id="UP000294847">
    <property type="component" value="Chromosome 7"/>
</dbReference>
<dbReference type="AlphaFoldDB" id="A0A4P7NS99"/>
<reference evidence="3 4" key="1">
    <citation type="journal article" date="2019" name="Mol. Biol. Evol.">
        <title>Blast fungal genomes show frequent chromosomal changes, gene gains and losses, and effector gene turnover.</title>
        <authorList>
            <person name="Gomez Luciano L.B."/>
            <person name="Jason Tsai I."/>
            <person name="Chuma I."/>
            <person name="Tosa Y."/>
            <person name="Chen Y.H."/>
            <person name="Li J.Y."/>
            <person name="Li M.Y."/>
            <person name="Jade Lu M.Y."/>
            <person name="Nakayashiki H."/>
            <person name="Li W.H."/>
        </authorList>
    </citation>
    <scope>NUCLEOTIDE SEQUENCE [LARGE SCALE GENOMIC DNA]</scope>
    <source>
        <strain evidence="3">MZ5-1-6</strain>
    </source>
</reference>
<gene>
    <name evidence="3" type="ORF">PoMZ_12281</name>
</gene>
<feature type="region of interest" description="Disordered" evidence="1">
    <location>
        <begin position="24"/>
        <end position="100"/>
    </location>
</feature>
<evidence type="ECO:0000313" key="4">
    <source>
        <dbReference type="Proteomes" id="UP000294847"/>
    </source>
</evidence>
<dbReference type="InterPro" id="IPR046797">
    <property type="entry name" value="PDDEXK_12"/>
</dbReference>
<protein>
    <recommendedName>
        <fullName evidence="2">PD-(D/E)XK nuclease-like domain-containing protein</fullName>
    </recommendedName>
</protein>
<evidence type="ECO:0000313" key="3">
    <source>
        <dbReference type="EMBL" id="QBZ65323.1"/>
    </source>
</evidence>
<feature type="compositionally biased region" description="Basic and acidic residues" evidence="1">
    <location>
        <begin position="84"/>
        <end position="100"/>
    </location>
</feature>
<accession>A0A4P7NS99</accession>